<sequence>MSKATPPLFKNFSQRKSNALPNKNWLYFPASILLFLVLWQSLSWIVASDLFPSPIAVAQTIIQKTLYGDLIKDVSITLARVAAAFFFAMAIGCFIGVLLGLKKRSDLFFDSWLIIALNLPALVIIVLCYIWFGLTEVAAITAVAINKIPLVAVIMREGTRALDPKLTEMSQLYKYSKTRVLRDLISPQLAPYAAAAARTGLALIWKIVLVVELLGRPNGIGFQIQLNFQLFDITAILAYAFAFLIVIQVIEALIIKPWERYANRWRAS</sequence>
<keyword evidence="3" id="KW-1003">Cell membrane</keyword>
<dbReference type="PANTHER" id="PTHR30151:SF38">
    <property type="entry name" value="ALIPHATIC SULFONATES TRANSPORT PERMEASE PROTEIN SSUC-RELATED"/>
    <property type="match status" value="1"/>
</dbReference>
<keyword evidence="6 7" id="KW-0472">Membrane</keyword>
<comment type="subcellular location">
    <subcellularLocation>
        <location evidence="1 7">Cell membrane</location>
        <topology evidence="1 7">Multi-pass membrane protein</topology>
    </subcellularLocation>
</comment>
<dbReference type="InterPro" id="IPR000515">
    <property type="entry name" value="MetI-like"/>
</dbReference>
<keyword evidence="2 7" id="KW-0813">Transport</keyword>
<dbReference type="Gene3D" id="1.10.3720.10">
    <property type="entry name" value="MetI-like"/>
    <property type="match status" value="1"/>
</dbReference>
<feature type="transmembrane region" description="Helical" evidence="7">
    <location>
        <begin position="113"/>
        <end position="132"/>
    </location>
</feature>
<evidence type="ECO:0000256" key="6">
    <source>
        <dbReference type="ARBA" id="ARBA00023136"/>
    </source>
</evidence>
<dbReference type="Proteomes" id="UP001056291">
    <property type="component" value="Chromosome"/>
</dbReference>
<keyword evidence="4 7" id="KW-0812">Transmembrane</keyword>
<feature type="transmembrane region" description="Helical" evidence="7">
    <location>
        <begin position="25"/>
        <end position="47"/>
    </location>
</feature>
<proteinExistence type="inferred from homology"/>
<comment type="similarity">
    <text evidence="7">Belongs to the binding-protein-dependent transport system permease family.</text>
</comment>
<dbReference type="RefSeq" id="WP_251933155.1">
    <property type="nucleotide sequence ID" value="NZ_CP098747.1"/>
</dbReference>
<evidence type="ECO:0000313" key="9">
    <source>
        <dbReference type="EMBL" id="USG60308.1"/>
    </source>
</evidence>
<evidence type="ECO:0000313" key="10">
    <source>
        <dbReference type="Proteomes" id="UP001056291"/>
    </source>
</evidence>
<dbReference type="PROSITE" id="PS50928">
    <property type="entry name" value="ABC_TM1"/>
    <property type="match status" value="1"/>
</dbReference>
<evidence type="ECO:0000256" key="2">
    <source>
        <dbReference type="ARBA" id="ARBA00022448"/>
    </source>
</evidence>
<evidence type="ECO:0000259" key="8">
    <source>
        <dbReference type="PROSITE" id="PS50928"/>
    </source>
</evidence>
<evidence type="ECO:0000256" key="5">
    <source>
        <dbReference type="ARBA" id="ARBA00022989"/>
    </source>
</evidence>
<dbReference type="CDD" id="cd06261">
    <property type="entry name" value="TM_PBP2"/>
    <property type="match status" value="1"/>
</dbReference>
<accession>A0ABY4W2G9</accession>
<dbReference type="EMBL" id="CP098747">
    <property type="protein sequence ID" value="USG60308.1"/>
    <property type="molecule type" value="Genomic_DNA"/>
</dbReference>
<dbReference type="Pfam" id="PF00528">
    <property type="entry name" value="BPD_transp_1"/>
    <property type="match status" value="1"/>
</dbReference>
<evidence type="ECO:0000256" key="1">
    <source>
        <dbReference type="ARBA" id="ARBA00004651"/>
    </source>
</evidence>
<dbReference type="SUPFAM" id="SSF161098">
    <property type="entry name" value="MetI-like"/>
    <property type="match status" value="1"/>
</dbReference>
<protein>
    <submittedName>
        <fullName evidence="9">ABC transporter permease subunit</fullName>
    </submittedName>
</protein>
<keyword evidence="5 7" id="KW-1133">Transmembrane helix</keyword>
<keyword evidence="10" id="KW-1185">Reference proteome</keyword>
<feature type="domain" description="ABC transmembrane type-1" evidence="8">
    <location>
        <begin position="74"/>
        <end position="254"/>
    </location>
</feature>
<evidence type="ECO:0000256" key="4">
    <source>
        <dbReference type="ARBA" id="ARBA00022692"/>
    </source>
</evidence>
<dbReference type="InterPro" id="IPR035906">
    <property type="entry name" value="MetI-like_sf"/>
</dbReference>
<evidence type="ECO:0000256" key="3">
    <source>
        <dbReference type="ARBA" id="ARBA00022475"/>
    </source>
</evidence>
<evidence type="ECO:0000256" key="7">
    <source>
        <dbReference type="RuleBase" id="RU363032"/>
    </source>
</evidence>
<feature type="transmembrane region" description="Helical" evidence="7">
    <location>
        <begin position="228"/>
        <end position="255"/>
    </location>
</feature>
<feature type="transmembrane region" description="Helical" evidence="7">
    <location>
        <begin position="78"/>
        <end position="101"/>
    </location>
</feature>
<name>A0ABY4W2G9_9PROT</name>
<gene>
    <name evidence="9" type="ORF">NBZ79_14145</name>
</gene>
<reference evidence="9" key="1">
    <citation type="submission" date="2022-06" db="EMBL/GenBank/DDBJ databases">
        <title>Sneathiella actinostolidae sp. nov., isolated from a sea anemonein the Western Pacific Ocean.</title>
        <authorList>
            <person name="Wei M.J."/>
        </authorList>
    </citation>
    <scope>NUCLEOTIDE SEQUENCE</scope>
    <source>
        <strain evidence="9">PHK-P5</strain>
    </source>
</reference>
<organism evidence="9 10">
    <name type="scientific">Sneathiella marina</name>
    <dbReference type="NCBI Taxonomy" id="2950108"/>
    <lineage>
        <taxon>Bacteria</taxon>
        <taxon>Pseudomonadati</taxon>
        <taxon>Pseudomonadota</taxon>
        <taxon>Alphaproteobacteria</taxon>
        <taxon>Sneathiellales</taxon>
        <taxon>Sneathiellaceae</taxon>
        <taxon>Sneathiella</taxon>
    </lineage>
</organism>
<dbReference type="PANTHER" id="PTHR30151">
    <property type="entry name" value="ALKANE SULFONATE ABC TRANSPORTER-RELATED, MEMBRANE SUBUNIT"/>
    <property type="match status" value="1"/>
</dbReference>